<feature type="region of interest" description="Disordered" evidence="1">
    <location>
        <begin position="1"/>
        <end position="38"/>
    </location>
</feature>
<gene>
    <name evidence="2" type="ORF">THAOC_24384</name>
</gene>
<evidence type="ECO:0000313" key="2">
    <source>
        <dbReference type="EMBL" id="EJK55836.1"/>
    </source>
</evidence>
<dbReference type="EMBL" id="AGNL01033082">
    <property type="protein sequence ID" value="EJK55836.1"/>
    <property type="molecule type" value="Genomic_DNA"/>
</dbReference>
<accession>K0S4H8</accession>
<comment type="caution">
    <text evidence="2">The sequence shown here is derived from an EMBL/GenBank/DDBJ whole genome shotgun (WGS) entry which is preliminary data.</text>
</comment>
<dbReference type="AlphaFoldDB" id="K0S4H8"/>
<evidence type="ECO:0000256" key="1">
    <source>
        <dbReference type="SAM" id="MobiDB-lite"/>
    </source>
</evidence>
<evidence type="ECO:0000313" key="3">
    <source>
        <dbReference type="Proteomes" id="UP000266841"/>
    </source>
</evidence>
<organism evidence="2 3">
    <name type="scientific">Thalassiosira oceanica</name>
    <name type="common">Marine diatom</name>
    <dbReference type="NCBI Taxonomy" id="159749"/>
    <lineage>
        <taxon>Eukaryota</taxon>
        <taxon>Sar</taxon>
        <taxon>Stramenopiles</taxon>
        <taxon>Ochrophyta</taxon>
        <taxon>Bacillariophyta</taxon>
        <taxon>Coscinodiscophyceae</taxon>
        <taxon>Thalassiosirophycidae</taxon>
        <taxon>Thalassiosirales</taxon>
        <taxon>Thalassiosiraceae</taxon>
        <taxon>Thalassiosira</taxon>
    </lineage>
</organism>
<sequence>MQGWRPRPVSVREESRVAAPAGSTRMPGSARRLRPPAKPSLSVRNVLGFQAAHRVAELGGRGLGVLRMMRRLLKDDEESAQGDNAAAADGRRGEPKVKRHICP</sequence>
<name>K0S4H8_THAOC</name>
<protein>
    <submittedName>
        <fullName evidence="2">Uncharacterized protein</fullName>
    </submittedName>
</protein>
<proteinExistence type="predicted"/>
<keyword evidence="3" id="KW-1185">Reference proteome</keyword>
<reference evidence="2 3" key="1">
    <citation type="journal article" date="2012" name="Genome Biol.">
        <title>Genome and low-iron response of an oceanic diatom adapted to chronic iron limitation.</title>
        <authorList>
            <person name="Lommer M."/>
            <person name="Specht M."/>
            <person name="Roy A.S."/>
            <person name="Kraemer L."/>
            <person name="Andreson R."/>
            <person name="Gutowska M.A."/>
            <person name="Wolf J."/>
            <person name="Bergner S.V."/>
            <person name="Schilhabel M.B."/>
            <person name="Klostermeier U.C."/>
            <person name="Beiko R.G."/>
            <person name="Rosenstiel P."/>
            <person name="Hippler M."/>
            <person name="Laroche J."/>
        </authorList>
    </citation>
    <scope>NUCLEOTIDE SEQUENCE [LARGE SCALE GENOMIC DNA]</scope>
    <source>
        <strain evidence="2 3">CCMP1005</strain>
    </source>
</reference>
<dbReference type="Proteomes" id="UP000266841">
    <property type="component" value="Unassembled WGS sequence"/>
</dbReference>
<feature type="region of interest" description="Disordered" evidence="1">
    <location>
        <begin position="76"/>
        <end position="103"/>
    </location>
</feature>